<dbReference type="RefSeq" id="XP_020052572.1">
    <property type="nucleotide sequence ID" value="XM_020196846.1"/>
</dbReference>
<evidence type="ECO:0000256" key="7">
    <source>
        <dbReference type="ARBA" id="ARBA00023242"/>
    </source>
</evidence>
<dbReference type="InterPro" id="IPR051615">
    <property type="entry name" value="Transcr_Regulatory_Elem"/>
</dbReference>
<protein>
    <recommendedName>
        <fullName evidence="9">Zn(2)-C6 fungal-type domain-containing protein</fullName>
    </recommendedName>
</protein>
<dbReference type="CDD" id="cd14723">
    <property type="entry name" value="ZIP_Ppr1"/>
    <property type="match status" value="1"/>
</dbReference>
<dbReference type="CDD" id="cd00067">
    <property type="entry name" value="GAL4"/>
    <property type="match status" value="1"/>
</dbReference>
<evidence type="ECO:0000256" key="3">
    <source>
        <dbReference type="ARBA" id="ARBA00022833"/>
    </source>
</evidence>
<dbReference type="OMA" id="PWYPIVD"/>
<dbReference type="PANTHER" id="PTHR31313">
    <property type="entry name" value="TY1 ENHANCER ACTIVATOR"/>
    <property type="match status" value="1"/>
</dbReference>
<keyword evidence="2" id="KW-0479">Metal-binding</keyword>
<dbReference type="InterPro" id="IPR001138">
    <property type="entry name" value="Zn2Cys6_DnaBD"/>
</dbReference>
<evidence type="ECO:0000256" key="8">
    <source>
        <dbReference type="SAM" id="MobiDB-lite"/>
    </source>
</evidence>
<feature type="region of interest" description="Disordered" evidence="8">
    <location>
        <begin position="1"/>
        <end position="22"/>
    </location>
</feature>
<evidence type="ECO:0000256" key="5">
    <source>
        <dbReference type="ARBA" id="ARBA00023125"/>
    </source>
</evidence>
<evidence type="ECO:0000256" key="6">
    <source>
        <dbReference type="ARBA" id="ARBA00023163"/>
    </source>
</evidence>
<dbReference type="GO" id="GO:0009893">
    <property type="term" value="P:positive regulation of metabolic process"/>
    <property type="evidence" value="ECO:0007669"/>
    <property type="project" value="UniProtKB-ARBA"/>
</dbReference>
<dbReference type="GO" id="GO:0000981">
    <property type="term" value="F:DNA-binding transcription factor activity, RNA polymerase II-specific"/>
    <property type="evidence" value="ECO:0007669"/>
    <property type="project" value="InterPro"/>
</dbReference>
<dbReference type="PROSITE" id="PS50048">
    <property type="entry name" value="ZN2_CY6_FUNGAL_2"/>
    <property type="match status" value="1"/>
</dbReference>
<reference evidence="11" key="1">
    <citation type="journal article" date="2017" name="Genome Biol.">
        <title>Comparative genomics reveals high biological diversity and specific adaptations in the industrially and medically important fungal genus Aspergillus.</title>
        <authorList>
            <person name="de Vries R.P."/>
            <person name="Riley R."/>
            <person name="Wiebenga A."/>
            <person name="Aguilar-Osorio G."/>
            <person name="Amillis S."/>
            <person name="Uchima C.A."/>
            <person name="Anderluh G."/>
            <person name="Asadollahi M."/>
            <person name="Askin M."/>
            <person name="Barry K."/>
            <person name="Battaglia E."/>
            <person name="Bayram O."/>
            <person name="Benocci T."/>
            <person name="Braus-Stromeyer S.A."/>
            <person name="Caldana C."/>
            <person name="Canovas D."/>
            <person name="Cerqueira G.C."/>
            <person name="Chen F."/>
            <person name="Chen W."/>
            <person name="Choi C."/>
            <person name="Clum A."/>
            <person name="Dos Santos R.A."/>
            <person name="Damasio A.R."/>
            <person name="Diallinas G."/>
            <person name="Emri T."/>
            <person name="Fekete E."/>
            <person name="Flipphi M."/>
            <person name="Freyberg S."/>
            <person name="Gallo A."/>
            <person name="Gournas C."/>
            <person name="Habgood R."/>
            <person name="Hainaut M."/>
            <person name="Harispe M.L."/>
            <person name="Henrissat B."/>
            <person name="Hilden K.S."/>
            <person name="Hope R."/>
            <person name="Hossain A."/>
            <person name="Karabika E."/>
            <person name="Karaffa L."/>
            <person name="Karanyi Z."/>
            <person name="Krasevec N."/>
            <person name="Kuo A."/>
            <person name="Kusch H."/>
            <person name="LaButti K."/>
            <person name="Lagendijk E.L."/>
            <person name="Lapidus A."/>
            <person name="Levasseur A."/>
            <person name="Lindquist E."/>
            <person name="Lipzen A."/>
            <person name="Logrieco A.F."/>
            <person name="MacCabe A."/>
            <person name="Maekelae M.R."/>
            <person name="Malavazi I."/>
            <person name="Melin P."/>
            <person name="Meyer V."/>
            <person name="Mielnichuk N."/>
            <person name="Miskei M."/>
            <person name="Molnar A.P."/>
            <person name="Mule G."/>
            <person name="Ngan C.Y."/>
            <person name="Orejas M."/>
            <person name="Orosz E."/>
            <person name="Ouedraogo J.P."/>
            <person name="Overkamp K.M."/>
            <person name="Park H.-S."/>
            <person name="Perrone G."/>
            <person name="Piumi F."/>
            <person name="Punt P.J."/>
            <person name="Ram A.F."/>
            <person name="Ramon A."/>
            <person name="Rauscher S."/>
            <person name="Record E."/>
            <person name="Riano-Pachon D.M."/>
            <person name="Robert V."/>
            <person name="Roehrig J."/>
            <person name="Ruller R."/>
            <person name="Salamov A."/>
            <person name="Salih N.S."/>
            <person name="Samson R.A."/>
            <person name="Sandor E."/>
            <person name="Sanguinetti M."/>
            <person name="Schuetze T."/>
            <person name="Sepcic K."/>
            <person name="Shelest E."/>
            <person name="Sherlock G."/>
            <person name="Sophianopoulou V."/>
            <person name="Squina F.M."/>
            <person name="Sun H."/>
            <person name="Susca A."/>
            <person name="Todd R.B."/>
            <person name="Tsang A."/>
            <person name="Unkles S.E."/>
            <person name="van de Wiele N."/>
            <person name="van Rossen-Uffink D."/>
            <person name="Oliveira J.V."/>
            <person name="Vesth T.C."/>
            <person name="Visser J."/>
            <person name="Yu J.-H."/>
            <person name="Zhou M."/>
            <person name="Andersen M.R."/>
            <person name="Archer D.B."/>
            <person name="Baker S.E."/>
            <person name="Benoit I."/>
            <person name="Brakhage A.A."/>
            <person name="Braus G.H."/>
            <person name="Fischer R."/>
            <person name="Frisvad J.C."/>
            <person name="Goldman G.H."/>
            <person name="Houbraken J."/>
            <person name="Oakley B."/>
            <person name="Pocsi I."/>
            <person name="Scazzocchio C."/>
            <person name="Seiboth B."/>
            <person name="vanKuyk P.A."/>
            <person name="Wortman J."/>
            <person name="Dyer P.S."/>
            <person name="Grigoriev I.V."/>
        </authorList>
    </citation>
    <scope>NUCLEOTIDE SEQUENCE [LARGE SCALE GENOMIC DNA]</scope>
    <source>
        <strain evidence="11">ATCC 16872 / CBS 172.66 / WB 5094</strain>
    </source>
</reference>
<keyword evidence="11" id="KW-1185">Reference proteome</keyword>
<keyword evidence="5" id="KW-0238">DNA-binding</keyword>
<feature type="region of interest" description="Disordered" evidence="8">
    <location>
        <begin position="85"/>
        <end position="109"/>
    </location>
</feature>
<dbReference type="Proteomes" id="UP000184546">
    <property type="component" value="Unassembled WGS sequence"/>
</dbReference>
<evidence type="ECO:0000313" key="11">
    <source>
        <dbReference type="Proteomes" id="UP000184546"/>
    </source>
</evidence>
<keyword evidence="3" id="KW-0862">Zinc</keyword>
<evidence type="ECO:0000259" key="9">
    <source>
        <dbReference type="PROSITE" id="PS50048"/>
    </source>
</evidence>
<gene>
    <name evidence="10" type="ORF">ASPACDRAFT_125790</name>
</gene>
<dbReference type="Pfam" id="PF04082">
    <property type="entry name" value="Fungal_trans"/>
    <property type="match status" value="1"/>
</dbReference>
<keyword evidence="4" id="KW-0805">Transcription regulation</keyword>
<evidence type="ECO:0000256" key="2">
    <source>
        <dbReference type="ARBA" id="ARBA00022723"/>
    </source>
</evidence>
<feature type="region of interest" description="Disordered" evidence="8">
    <location>
        <begin position="601"/>
        <end position="629"/>
    </location>
</feature>
<dbReference type="PANTHER" id="PTHR31313:SF83">
    <property type="entry name" value="ZN(II)2CYS6 TRANSCRIPTION FACTOR (EUROFUNG)"/>
    <property type="match status" value="1"/>
</dbReference>
<dbReference type="GO" id="GO:0005634">
    <property type="term" value="C:nucleus"/>
    <property type="evidence" value="ECO:0007669"/>
    <property type="project" value="UniProtKB-SubCell"/>
</dbReference>
<dbReference type="SMART" id="SM00906">
    <property type="entry name" value="Fungal_trans"/>
    <property type="match status" value="1"/>
</dbReference>
<dbReference type="GO" id="GO:0008270">
    <property type="term" value="F:zinc ion binding"/>
    <property type="evidence" value="ECO:0007669"/>
    <property type="project" value="InterPro"/>
</dbReference>
<dbReference type="GeneID" id="30970660"/>
<dbReference type="SUPFAM" id="SSF57701">
    <property type="entry name" value="Zn2/Cys6 DNA-binding domain"/>
    <property type="match status" value="1"/>
</dbReference>
<dbReference type="Pfam" id="PF00172">
    <property type="entry name" value="Zn_clus"/>
    <property type="match status" value="1"/>
</dbReference>
<dbReference type="CDD" id="cd12148">
    <property type="entry name" value="fungal_TF_MHR"/>
    <property type="match status" value="1"/>
</dbReference>
<dbReference type="GO" id="GO:0003677">
    <property type="term" value="F:DNA binding"/>
    <property type="evidence" value="ECO:0007669"/>
    <property type="project" value="UniProtKB-KW"/>
</dbReference>
<dbReference type="OrthoDB" id="2154091at2759"/>
<dbReference type="PROSITE" id="PS00463">
    <property type="entry name" value="ZN2_CY6_FUNGAL_1"/>
    <property type="match status" value="1"/>
</dbReference>
<dbReference type="InterPro" id="IPR036864">
    <property type="entry name" value="Zn2-C6_fun-type_DNA-bd_sf"/>
</dbReference>
<dbReference type="Gene3D" id="4.10.240.10">
    <property type="entry name" value="Zn(2)-C6 fungal-type DNA-binding domain"/>
    <property type="match status" value="1"/>
</dbReference>
<evidence type="ECO:0000313" key="10">
    <source>
        <dbReference type="EMBL" id="OJJ96232.1"/>
    </source>
</evidence>
<dbReference type="VEuPathDB" id="FungiDB:ASPACDRAFT_125790"/>
<evidence type="ECO:0000256" key="4">
    <source>
        <dbReference type="ARBA" id="ARBA00023015"/>
    </source>
</evidence>
<proteinExistence type="predicted"/>
<dbReference type="SMART" id="SM00066">
    <property type="entry name" value="GAL4"/>
    <property type="match status" value="1"/>
</dbReference>
<keyword evidence="6" id="KW-0804">Transcription</keyword>
<dbReference type="STRING" id="690307.A0A1L9WJ86"/>
<dbReference type="EMBL" id="KV878986">
    <property type="protein sequence ID" value="OJJ96232.1"/>
    <property type="molecule type" value="Genomic_DNA"/>
</dbReference>
<feature type="domain" description="Zn(2)-C6 fungal-type" evidence="9">
    <location>
        <begin position="24"/>
        <end position="54"/>
    </location>
</feature>
<dbReference type="GO" id="GO:0006351">
    <property type="term" value="P:DNA-templated transcription"/>
    <property type="evidence" value="ECO:0007669"/>
    <property type="project" value="InterPro"/>
</dbReference>
<keyword evidence="7" id="KW-0539">Nucleus</keyword>
<organism evidence="10 11">
    <name type="scientific">Aspergillus aculeatus (strain ATCC 16872 / CBS 172.66 / WB 5094)</name>
    <dbReference type="NCBI Taxonomy" id="690307"/>
    <lineage>
        <taxon>Eukaryota</taxon>
        <taxon>Fungi</taxon>
        <taxon>Dikarya</taxon>
        <taxon>Ascomycota</taxon>
        <taxon>Pezizomycotina</taxon>
        <taxon>Eurotiomycetes</taxon>
        <taxon>Eurotiomycetidae</taxon>
        <taxon>Eurotiales</taxon>
        <taxon>Aspergillaceae</taxon>
        <taxon>Aspergillus</taxon>
        <taxon>Aspergillus subgen. Circumdati</taxon>
    </lineage>
</organism>
<comment type="subcellular location">
    <subcellularLocation>
        <location evidence="1">Nucleus</location>
    </subcellularLocation>
</comment>
<sequence>MSSTDSSLKGKAASRPRGRYTSKACEECRQRKAKCDGKKPRCSRCAQYDAQCQYSGTEDGRRPAPKSYVLLLRQRIASLEKQLESHGIDPQASPASGAIDAGSPHEGHDPQMFNMKSAPIEELCDYLKGRLSLDESMNFDQDGEMRYFGPTSGRLKFESPGPEEKEELENAYSVPELEPVLQSIDEFLNFPLVDPAFEEIGISKALQDELIDLYFTWEQPWYPIVDETLFRESMEKQGPYWSLLLHYSILALGSRYSDNPEVRSNPNDSNTAGLAFFERAKTLLHQEMEHPTFLTIQALGVIGMVYVARGLDAAGWLHHGMANRLSLDIGLNMDPAVFEGTIQMTARELRLRRQVYWTLYCHDKMSATYTGRVCSMLDQQGAVELPSIMDEDQHTHGRTPENIQRARMPLLRAMIALCRIKEKILISLWAPRHLTKPPERLNLLRTCLLDLRTWFYDLPQELRIDRFNDVPHVYILHMLYHTARILLTRPFIVHSAEHQRAAGSSELVTVAKTVWRESAKAMCLTAQKYRRVFQSFHRSPISAMHCTLCAAVALLEDHESPSNATNLMSCITVLDELSTSWHPALFIGHNLRRLCPSISTQVTPRSENNSDHSVEIQDLGTRPDPPDPSMYRADAAWQTSSGGGLAPWSHLPGDYGLFDLLNHTTWDRPT</sequence>
<evidence type="ECO:0000256" key="1">
    <source>
        <dbReference type="ARBA" id="ARBA00004123"/>
    </source>
</evidence>
<accession>A0A1L9WJ86</accession>
<dbReference type="InterPro" id="IPR007219">
    <property type="entry name" value="XnlR_reg_dom"/>
</dbReference>
<dbReference type="AlphaFoldDB" id="A0A1L9WJ86"/>
<name>A0A1L9WJ86_ASPA1</name>